<dbReference type="Proteomes" id="UP001497382">
    <property type="component" value="Unassembled WGS sequence"/>
</dbReference>
<name>A0AAV2BQK4_9ARAC</name>
<evidence type="ECO:0000313" key="1">
    <source>
        <dbReference type="EMBL" id="CAL1298197.1"/>
    </source>
</evidence>
<protein>
    <recommendedName>
        <fullName evidence="3">Catalase</fullName>
    </recommendedName>
</protein>
<evidence type="ECO:0008006" key="3">
    <source>
        <dbReference type="Google" id="ProtNLM"/>
    </source>
</evidence>
<keyword evidence="2" id="KW-1185">Reference proteome</keyword>
<dbReference type="EMBL" id="CAXIEN010000456">
    <property type="protein sequence ID" value="CAL1298197.1"/>
    <property type="molecule type" value="Genomic_DNA"/>
</dbReference>
<sequence length="105" mass="12572">MKIRIDYCPIFRYSPQEDSYSFPNRCYWDDDVKAHGEFSHFEGGRPRRVFHFLMKTNLPDRELILTFWRQLAVLISDPGVVALRSVAHWHRERTAELTHPRKCLP</sequence>
<dbReference type="AlphaFoldDB" id="A0AAV2BQK4"/>
<organism evidence="1 2">
    <name type="scientific">Larinioides sclopetarius</name>
    <dbReference type="NCBI Taxonomy" id="280406"/>
    <lineage>
        <taxon>Eukaryota</taxon>
        <taxon>Metazoa</taxon>
        <taxon>Ecdysozoa</taxon>
        <taxon>Arthropoda</taxon>
        <taxon>Chelicerata</taxon>
        <taxon>Arachnida</taxon>
        <taxon>Araneae</taxon>
        <taxon>Araneomorphae</taxon>
        <taxon>Entelegynae</taxon>
        <taxon>Araneoidea</taxon>
        <taxon>Araneidae</taxon>
        <taxon>Larinioides</taxon>
    </lineage>
</organism>
<gene>
    <name evidence="1" type="ORF">LARSCL_LOCUS20739</name>
</gene>
<evidence type="ECO:0000313" key="2">
    <source>
        <dbReference type="Proteomes" id="UP001497382"/>
    </source>
</evidence>
<accession>A0AAV2BQK4</accession>
<proteinExistence type="predicted"/>
<comment type="caution">
    <text evidence="1">The sequence shown here is derived from an EMBL/GenBank/DDBJ whole genome shotgun (WGS) entry which is preliminary data.</text>
</comment>
<reference evidence="1 2" key="1">
    <citation type="submission" date="2024-04" db="EMBL/GenBank/DDBJ databases">
        <authorList>
            <person name="Rising A."/>
            <person name="Reimegard J."/>
            <person name="Sonavane S."/>
            <person name="Akerstrom W."/>
            <person name="Nylinder S."/>
            <person name="Hedman E."/>
            <person name="Kallberg Y."/>
        </authorList>
    </citation>
    <scope>NUCLEOTIDE SEQUENCE [LARGE SCALE GENOMIC DNA]</scope>
</reference>